<accession>A0A0A2SPF3</accession>
<dbReference type="PANTHER" id="PTHR34614:SF2">
    <property type="entry name" value="TRANSPOSASE IS4-LIKE DOMAIN-CONTAINING PROTEIN"/>
    <property type="match status" value="1"/>
</dbReference>
<feature type="domain" description="Transposase IS4-like" evidence="1">
    <location>
        <begin position="147"/>
        <end position="433"/>
    </location>
</feature>
<gene>
    <name evidence="2" type="ORF">EP47_02815</name>
</gene>
<dbReference type="GO" id="GO:0006313">
    <property type="term" value="P:DNA transposition"/>
    <property type="evidence" value="ECO:0007669"/>
    <property type="project" value="InterPro"/>
</dbReference>
<name>A0A0A2SPF3_9GAMM</name>
<dbReference type="NCBIfam" id="NF033559">
    <property type="entry name" value="transpos_IS1634"/>
    <property type="match status" value="1"/>
</dbReference>
<dbReference type="InterPro" id="IPR047654">
    <property type="entry name" value="IS1634_transpos"/>
</dbReference>
<evidence type="ECO:0000313" key="2">
    <source>
        <dbReference type="EMBL" id="KGP63000.1"/>
    </source>
</evidence>
<keyword evidence="3" id="KW-1185">Reference proteome</keyword>
<dbReference type="InterPro" id="IPR002559">
    <property type="entry name" value="Transposase_11"/>
</dbReference>
<proteinExistence type="predicted"/>
<dbReference type="PANTHER" id="PTHR34614">
    <property type="match status" value="1"/>
</dbReference>
<dbReference type="SUPFAM" id="SSF53098">
    <property type="entry name" value="Ribonuclease H-like"/>
    <property type="match status" value="1"/>
</dbReference>
<dbReference type="AlphaFoldDB" id="A0A0A2SPF3"/>
<reference evidence="2 3" key="1">
    <citation type="submission" date="2014-05" db="EMBL/GenBank/DDBJ databases">
        <authorList>
            <person name="Rizzardi K."/>
            <person name="Winiecka-Krusnell J."/>
            <person name="Ramliden M."/>
            <person name="Alm E."/>
            <person name="Andersson S."/>
            <person name="Byfors S."/>
        </authorList>
    </citation>
    <scope>NUCLEOTIDE SEQUENCE [LARGE SCALE GENOMIC DNA]</scope>
    <source>
        <strain evidence="2 3">LEGN</strain>
    </source>
</reference>
<sequence length="505" mass="58470">MIKSFGVARDEAHLNRLLAEAESYKQHLERHSPKGKALKILSEEDISQCRSYNTGFLDVYGQAFASTFQSIKTKEHILDKLKKLVVMRIAEPCSKRRTALISDEYGMNCQLDSLYKVMDQITDPIKNDIKQTIYQRTSQLLSEQKQSIDVLFYDLTTIYFETNTQDELRDFGFSKDGKHQHVQIMVALIVTKEGLPIDYEELPGNSYEGHTLLPVLDKIKARYHIDKTVIVADAALMNKINLVELDTQGIEYIIAARIKNTKKHIKEAILDPEGYQIISHATETESLKDIVRTKTLASEEGDILFVYHSTKRARKDAHDRAKALERIQKHLNSSTKSKLTGSLKKPYVTISKDCTIQIDEKKLEKDALFDGFWGVRTNIKNAVPTEILGHYRGLWQVEQTFRIAKSNLEIRPVFHYTPRRIRAHFLLCFMALALIRFVEFTLKTNQILLPPEQLSLLLHRMRKVRVTNKDNQHFEILEDPPNELMPVYQALKIKWHKKFQYLPCL</sequence>
<evidence type="ECO:0000313" key="3">
    <source>
        <dbReference type="Proteomes" id="UP000054422"/>
    </source>
</evidence>
<dbReference type="GO" id="GO:0004803">
    <property type="term" value="F:transposase activity"/>
    <property type="evidence" value="ECO:0007669"/>
    <property type="project" value="InterPro"/>
</dbReference>
<comment type="caution">
    <text evidence="2">The sequence shown here is derived from an EMBL/GenBank/DDBJ whole genome shotgun (WGS) entry which is preliminary data.</text>
</comment>
<protein>
    <recommendedName>
        <fullName evidence="1">Transposase IS4-like domain-containing protein</fullName>
    </recommendedName>
</protein>
<evidence type="ECO:0000259" key="1">
    <source>
        <dbReference type="Pfam" id="PF01609"/>
    </source>
</evidence>
<dbReference type="EMBL" id="JNCF01000030">
    <property type="protein sequence ID" value="KGP63000.1"/>
    <property type="molecule type" value="Genomic_DNA"/>
</dbReference>
<organism evidence="2 3">
    <name type="scientific">Legionella norrlandica</name>
    <dbReference type="NCBI Taxonomy" id="1498499"/>
    <lineage>
        <taxon>Bacteria</taxon>
        <taxon>Pseudomonadati</taxon>
        <taxon>Pseudomonadota</taxon>
        <taxon>Gammaproteobacteria</taxon>
        <taxon>Legionellales</taxon>
        <taxon>Legionellaceae</taxon>
        <taxon>Legionella</taxon>
    </lineage>
</organism>
<dbReference type="Pfam" id="PF01609">
    <property type="entry name" value="DDE_Tnp_1"/>
    <property type="match status" value="1"/>
</dbReference>
<dbReference type="GO" id="GO:0003677">
    <property type="term" value="F:DNA binding"/>
    <property type="evidence" value="ECO:0007669"/>
    <property type="project" value="InterPro"/>
</dbReference>
<dbReference type="STRING" id="1498499.EP47_02815"/>
<dbReference type="Proteomes" id="UP000054422">
    <property type="component" value="Unassembled WGS sequence"/>
</dbReference>
<dbReference type="InterPro" id="IPR012337">
    <property type="entry name" value="RNaseH-like_sf"/>
</dbReference>